<dbReference type="GO" id="GO:0005975">
    <property type="term" value="P:carbohydrate metabolic process"/>
    <property type="evidence" value="ECO:0007669"/>
    <property type="project" value="InterPro"/>
</dbReference>
<reference evidence="3 4" key="1">
    <citation type="submission" date="2015-11" db="EMBL/GenBank/DDBJ databases">
        <title>Bacillus caseinolyticus sp nov.</title>
        <authorList>
            <person name="Dastager S.G."/>
            <person name="Mawlankar R."/>
        </authorList>
    </citation>
    <scope>NUCLEOTIDE SEQUENCE [LARGE SCALE GENOMIC DNA]</scope>
    <source>
        <strain evidence="3 4">SGD-V-76</strain>
    </source>
</reference>
<name>A0A0V8JQP4_9BACI</name>
<keyword evidence="4" id="KW-1185">Reference proteome</keyword>
<dbReference type="InterPro" id="IPR002509">
    <property type="entry name" value="NODB_dom"/>
</dbReference>
<dbReference type="Gene3D" id="3.20.20.370">
    <property type="entry name" value="Glycoside hydrolase/deacetylase"/>
    <property type="match status" value="1"/>
</dbReference>
<evidence type="ECO:0000256" key="1">
    <source>
        <dbReference type="SAM" id="Phobius"/>
    </source>
</evidence>
<organism evidence="3 4">
    <name type="scientific">Priestia veravalensis</name>
    <dbReference type="NCBI Taxonomy" id="1414648"/>
    <lineage>
        <taxon>Bacteria</taxon>
        <taxon>Bacillati</taxon>
        <taxon>Bacillota</taxon>
        <taxon>Bacilli</taxon>
        <taxon>Bacillales</taxon>
        <taxon>Bacillaceae</taxon>
        <taxon>Priestia</taxon>
    </lineage>
</organism>
<dbReference type="AlphaFoldDB" id="A0A0V8JQP4"/>
<sequence>MIVIKWFLVVSLVIGFCWLLYAVFPTYLYRWFHPNVYINVKRAQSFALTFDDGPHREYTVQILNLLKEHEMKATFFVVGSIAEEQPDLLKRMVMEGHEIGIHHYNHVSAWFLTPGRLKKEIQMCKDVIIEAAGVEPIFYRPPWGHLNLFSIWCARPYHTIIWSNIFGDWSLKKTKRALEAEMKSKLKRGAVYVLHDNGETKGADEKAPEHTIGALREFIPYAKQHKMNSKTLSELQKEGTSTWN</sequence>
<feature type="domain" description="NodB homology" evidence="2">
    <location>
        <begin position="44"/>
        <end position="230"/>
    </location>
</feature>
<evidence type="ECO:0000313" key="4">
    <source>
        <dbReference type="Proteomes" id="UP000053681"/>
    </source>
</evidence>
<keyword evidence="1" id="KW-1133">Transmembrane helix</keyword>
<dbReference type="InterPro" id="IPR050248">
    <property type="entry name" value="Polysacc_deacetylase_ArnD"/>
</dbReference>
<dbReference type="SUPFAM" id="SSF88713">
    <property type="entry name" value="Glycoside hydrolase/deacetylase"/>
    <property type="match status" value="1"/>
</dbReference>
<comment type="caution">
    <text evidence="3">The sequence shown here is derived from an EMBL/GenBank/DDBJ whole genome shotgun (WGS) entry which is preliminary data.</text>
</comment>
<keyword evidence="1" id="KW-0812">Transmembrane</keyword>
<dbReference type="GO" id="GO:0016810">
    <property type="term" value="F:hydrolase activity, acting on carbon-nitrogen (but not peptide) bonds"/>
    <property type="evidence" value="ECO:0007669"/>
    <property type="project" value="InterPro"/>
</dbReference>
<gene>
    <name evidence="3" type="ORF">AS180_03080</name>
</gene>
<proteinExistence type="predicted"/>
<accession>A0A0V8JQP4</accession>
<dbReference type="CDD" id="cd10959">
    <property type="entry name" value="CE4_NodB_like_3"/>
    <property type="match status" value="1"/>
</dbReference>
<dbReference type="PANTHER" id="PTHR10587">
    <property type="entry name" value="GLYCOSYL TRANSFERASE-RELATED"/>
    <property type="match status" value="1"/>
</dbReference>
<dbReference type="EMBL" id="LNQP01000007">
    <property type="protein sequence ID" value="KSU89286.1"/>
    <property type="molecule type" value="Genomic_DNA"/>
</dbReference>
<evidence type="ECO:0000259" key="2">
    <source>
        <dbReference type="PROSITE" id="PS51677"/>
    </source>
</evidence>
<dbReference type="InterPro" id="IPR011330">
    <property type="entry name" value="Glyco_hydro/deAcase_b/a-brl"/>
</dbReference>
<dbReference type="Pfam" id="PF01522">
    <property type="entry name" value="Polysacc_deac_1"/>
    <property type="match status" value="1"/>
</dbReference>
<dbReference type="Proteomes" id="UP000053681">
    <property type="component" value="Unassembled WGS sequence"/>
</dbReference>
<protein>
    <recommendedName>
        <fullName evidence="2">NodB homology domain-containing protein</fullName>
    </recommendedName>
</protein>
<dbReference type="RefSeq" id="WP_051567149.1">
    <property type="nucleotide sequence ID" value="NZ_KQ758629.1"/>
</dbReference>
<feature type="transmembrane region" description="Helical" evidence="1">
    <location>
        <begin position="6"/>
        <end position="24"/>
    </location>
</feature>
<evidence type="ECO:0000313" key="3">
    <source>
        <dbReference type="EMBL" id="KSU89286.1"/>
    </source>
</evidence>
<keyword evidence="1" id="KW-0472">Membrane</keyword>
<dbReference type="PROSITE" id="PS51677">
    <property type="entry name" value="NODB"/>
    <property type="match status" value="1"/>
</dbReference>